<dbReference type="InterPro" id="IPR058047">
    <property type="entry name" value="CPSase_preATP-grasp"/>
</dbReference>
<keyword evidence="4" id="KW-0067">ATP-binding</keyword>
<dbReference type="Gene3D" id="3.40.50.20">
    <property type="match status" value="1"/>
</dbReference>
<dbReference type="Pfam" id="PF25596">
    <property type="entry name" value="CPSase_L_D1"/>
    <property type="match status" value="1"/>
</dbReference>
<evidence type="ECO:0000313" key="9">
    <source>
        <dbReference type="EMBL" id="CRK15356.1"/>
    </source>
</evidence>
<dbReference type="SUPFAM" id="SSF52440">
    <property type="entry name" value="PreATP-grasp domain"/>
    <property type="match status" value="1"/>
</dbReference>
<keyword evidence="1" id="KW-0436">Ligase</keyword>
<evidence type="ECO:0000256" key="3">
    <source>
        <dbReference type="ARBA" id="ARBA00022741"/>
    </source>
</evidence>
<evidence type="ECO:0000256" key="2">
    <source>
        <dbReference type="ARBA" id="ARBA00022723"/>
    </source>
</evidence>
<protein>
    <recommendedName>
        <fullName evidence="8">MGS-like domain-containing protein</fullName>
    </recommendedName>
</protein>
<evidence type="ECO:0000313" key="10">
    <source>
        <dbReference type="Proteomes" id="UP000045706"/>
    </source>
</evidence>
<dbReference type="AlphaFoldDB" id="A0A0G4L079"/>
<gene>
    <name evidence="9" type="ORF">BN1723_010648</name>
</gene>
<dbReference type="InterPro" id="IPR018624">
    <property type="entry name" value="Sec66"/>
</dbReference>
<dbReference type="PANTHER" id="PTHR11405">
    <property type="entry name" value="CARBAMOYLTRANSFERASE FAMILY MEMBER"/>
    <property type="match status" value="1"/>
</dbReference>
<evidence type="ECO:0000256" key="1">
    <source>
        <dbReference type="ARBA" id="ARBA00022598"/>
    </source>
</evidence>
<dbReference type="GO" id="GO:0031207">
    <property type="term" value="C:Sec62/Sec63 complex"/>
    <property type="evidence" value="ECO:0007669"/>
    <property type="project" value="InterPro"/>
</dbReference>
<dbReference type="GO" id="GO:0004087">
    <property type="term" value="F:carbamoyl-phosphate synthase (ammonia) activity"/>
    <property type="evidence" value="ECO:0007669"/>
    <property type="project" value="UniProtKB-EC"/>
</dbReference>
<dbReference type="GO" id="GO:0004088">
    <property type="term" value="F:carbamoyl-phosphate synthase (glutamine-hydrolyzing) activity"/>
    <property type="evidence" value="ECO:0007669"/>
    <property type="project" value="UniProtKB-EC"/>
</dbReference>
<dbReference type="EMBL" id="CVQI01005891">
    <property type="protein sequence ID" value="CRK15356.1"/>
    <property type="molecule type" value="Genomic_DNA"/>
</dbReference>
<dbReference type="GO" id="GO:0046872">
    <property type="term" value="F:metal ion binding"/>
    <property type="evidence" value="ECO:0007669"/>
    <property type="project" value="UniProtKB-KW"/>
</dbReference>
<proteinExistence type="predicted"/>
<evidence type="ECO:0000256" key="5">
    <source>
        <dbReference type="ARBA" id="ARBA00047359"/>
    </source>
</evidence>
<dbReference type="PROSITE" id="PS51855">
    <property type="entry name" value="MGS"/>
    <property type="match status" value="1"/>
</dbReference>
<comment type="catalytic activity">
    <reaction evidence="5">
        <text>hydrogencarbonate + NH4(+) + 2 ATP = carbamoyl phosphate + 2 ADP + phosphate + 2 H(+)</text>
        <dbReference type="Rhea" id="RHEA:18029"/>
        <dbReference type="ChEBI" id="CHEBI:15378"/>
        <dbReference type="ChEBI" id="CHEBI:17544"/>
        <dbReference type="ChEBI" id="CHEBI:28938"/>
        <dbReference type="ChEBI" id="CHEBI:30616"/>
        <dbReference type="ChEBI" id="CHEBI:43474"/>
        <dbReference type="ChEBI" id="CHEBI:58228"/>
        <dbReference type="ChEBI" id="CHEBI:456216"/>
        <dbReference type="EC" id="6.3.4.16"/>
    </reaction>
</comment>
<dbReference type="Pfam" id="PF09802">
    <property type="entry name" value="Sec66"/>
    <property type="match status" value="1"/>
</dbReference>
<evidence type="ECO:0000256" key="7">
    <source>
        <dbReference type="SAM" id="MobiDB-lite"/>
    </source>
</evidence>
<evidence type="ECO:0000256" key="4">
    <source>
        <dbReference type="ARBA" id="ARBA00022840"/>
    </source>
</evidence>
<dbReference type="InterPro" id="IPR016185">
    <property type="entry name" value="PreATP-grasp_dom_sf"/>
</dbReference>
<dbReference type="InterPro" id="IPR011607">
    <property type="entry name" value="MGS-like_dom"/>
</dbReference>
<evidence type="ECO:0000256" key="6">
    <source>
        <dbReference type="ARBA" id="ARBA00048816"/>
    </source>
</evidence>
<keyword evidence="3" id="KW-0547">Nucleotide-binding</keyword>
<accession>A0A0G4L079</accession>
<keyword evidence="2" id="KW-0479">Metal-binding</keyword>
<dbReference type="FunFam" id="3.40.50.20:FF:000001">
    <property type="entry name" value="Carbamoyl-phosphate synthase large chain"/>
    <property type="match status" value="1"/>
</dbReference>
<sequence length="415" mass="46204">MPSAMARSLAGRAPAVLRHGRRMALPVRSFTSLTAASKSFTPAQSQLAQARLNQKRLFQSAAVRLNVSQQAPNPKAYLESGVIKPKELVDVKKVLVIGSGGLAIGQAGEFDYSGSQALKALKEAGVASVLINPNIATIQTNHSLADEVYYLPVTPEYVTYVIEKEKPDGIFLSFGGQTALNLGEDKRALREVFQKYDIRGVFNLARARGKTVMDVDYVMRRNAVDFGVPLFMEPKTAMLFAQCMAEKLPRPEGIPSEVRRWSDFIGGKPLKRFSLLRRAVEDIHRLVQIRTAKQACSSLLQKGSVGDDLWQRFQRAEKEMEDELRDVVMEANALAPNWGQIIFQSANEIAANTVVRNRLDEIQDQVDAEKEWWEKRRGTIQADFMKELDAEKADSTNPPSVDDDAVLVDKKKIEA</sequence>
<dbReference type="PANTHER" id="PTHR11405:SF53">
    <property type="entry name" value="CARBAMOYL-PHOSPHATE SYNTHASE [AMMONIA], MITOCHONDRIAL"/>
    <property type="match status" value="1"/>
</dbReference>
<dbReference type="GO" id="GO:0031204">
    <property type="term" value="P:post-translational protein targeting to membrane, translocation"/>
    <property type="evidence" value="ECO:0007669"/>
    <property type="project" value="InterPro"/>
</dbReference>
<feature type="domain" description="MGS-like" evidence="8">
    <location>
        <begin position="119"/>
        <end position="271"/>
    </location>
</feature>
<dbReference type="PRINTS" id="PR00098">
    <property type="entry name" value="CPSASE"/>
</dbReference>
<evidence type="ECO:0000259" key="8">
    <source>
        <dbReference type="PROSITE" id="PS51855"/>
    </source>
</evidence>
<dbReference type="Proteomes" id="UP000045706">
    <property type="component" value="Unassembled WGS sequence"/>
</dbReference>
<name>A0A0G4L079_VERLO</name>
<dbReference type="InterPro" id="IPR005483">
    <property type="entry name" value="CPSase_dom"/>
</dbReference>
<dbReference type="GO" id="GO:0005524">
    <property type="term" value="F:ATP binding"/>
    <property type="evidence" value="ECO:0007669"/>
    <property type="project" value="UniProtKB-KW"/>
</dbReference>
<reference evidence="10" key="1">
    <citation type="submission" date="2015-05" db="EMBL/GenBank/DDBJ databases">
        <authorList>
            <person name="Fogelqvist Johan"/>
        </authorList>
    </citation>
    <scope>NUCLEOTIDE SEQUENCE [LARGE SCALE GENOMIC DNA]</scope>
</reference>
<feature type="region of interest" description="Disordered" evidence="7">
    <location>
        <begin position="390"/>
        <end position="415"/>
    </location>
</feature>
<comment type="catalytic activity">
    <reaction evidence="6">
        <text>hydrogencarbonate + L-glutamine + 2 ATP + H2O = carbamoyl phosphate + L-glutamate + 2 ADP + phosphate + 2 H(+)</text>
        <dbReference type="Rhea" id="RHEA:18633"/>
        <dbReference type="ChEBI" id="CHEBI:15377"/>
        <dbReference type="ChEBI" id="CHEBI:15378"/>
        <dbReference type="ChEBI" id="CHEBI:17544"/>
        <dbReference type="ChEBI" id="CHEBI:29985"/>
        <dbReference type="ChEBI" id="CHEBI:30616"/>
        <dbReference type="ChEBI" id="CHEBI:43474"/>
        <dbReference type="ChEBI" id="CHEBI:58228"/>
        <dbReference type="ChEBI" id="CHEBI:58359"/>
        <dbReference type="ChEBI" id="CHEBI:456216"/>
        <dbReference type="EC" id="6.3.5.5"/>
    </reaction>
</comment>
<organism evidence="9 10">
    <name type="scientific">Verticillium longisporum</name>
    <name type="common">Verticillium dahliae var. longisporum</name>
    <dbReference type="NCBI Taxonomy" id="100787"/>
    <lineage>
        <taxon>Eukaryota</taxon>
        <taxon>Fungi</taxon>
        <taxon>Dikarya</taxon>
        <taxon>Ascomycota</taxon>
        <taxon>Pezizomycotina</taxon>
        <taxon>Sordariomycetes</taxon>
        <taxon>Hypocreomycetidae</taxon>
        <taxon>Glomerellales</taxon>
        <taxon>Plectosphaerellaceae</taxon>
        <taxon>Verticillium</taxon>
    </lineage>
</organism>